<name>A0A8J1U9K9_OWEFU</name>
<proteinExistence type="predicted"/>
<evidence type="ECO:0000313" key="1">
    <source>
        <dbReference type="EMBL" id="CAH1794969.1"/>
    </source>
</evidence>
<gene>
    <name evidence="1" type="ORF">OFUS_LOCUS19576</name>
</gene>
<reference evidence="1" key="1">
    <citation type="submission" date="2022-03" db="EMBL/GenBank/DDBJ databases">
        <authorList>
            <person name="Martin C."/>
        </authorList>
    </citation>
    <scope>NUCLEOTIDE SEQUENCE</scope>
</reference>
<organism evidence="1 2">
    <name type="scientific">Owenia fusiformis</name>
    <name type="common">Polychaete worm</name>
    <dbReference type="NCBI Taxonomy" id="6347"/>
    <lineage>
        <taxon>Eukaryota</taxon>
        <taxon>Metazoa</taxon>
        <taxon>Spiralia</taxon>
        <taxon>Lophotrochozoa</taxon>
        <taxon>Annelida</taxon>
        <taxon>Polychaeta</taxon>
        <taxon>Sedentaria</taxon>
        <taxon>Canalipalpata</taxon>
        <taxon>Sabellida</taxon>
        <taxon>Oweniida</taxon>
        <taxon>Oweniidae</taxon>
        <taxon>Owenia</taxon>
    </lineage>
</organism>
<comment type="caution">
    <text evidence="1">The sequence shown here is derived from an EMBL/GenBank/DDBJ whole genome shotgun (WGS) entry which is preliminary data.</text>
</comment>
<keyword evidence="2" id="KW-1185">Reference proteome</keyword>
<sequence>MHTHTWTTLGILAFVIITISAETCSKYNYHVPRNLDGNIYEQYCSDICIQSYPKFESVCRDDPIIGNVRTKCSDYIKCLYPKNPDSQDVNYKVIVPIIVIATLLIVSLPILYTIYKNRTSALPCVFVAAQTQSPPQSHNGAQAEEKERELLHVAGRNASQDGDDNRNVHVV</sequence>
<dbReference type="Proteomes" id="UP000749559">
    <property type="component" value="Unassembled WGS sequence"/>
</dbReference>
<evidence type="ECO:0000313" key="2">
    <source>
        <dbReference type="Proteomes" id="UP000749559"/>
    </source>
</evidence>
<accession>A0A8J1U9K9</accession>
<dbReference type="AlphaFoldDB" id="A0A8J1U9K9"/>
<protein>
    <submittedName>
        <fullName evidence="1">Uncharacterized protein</fullName>
    </submittedName>
</protein>
<dbReference type="EMBL" id="CAIIXF020000009">
    <property type="protein sequence ID" value="CAH1794969.1"/>
    <property type="molecule type" value="Genomic_DNA"/>
</dbReference>